<protein>
    <submittedName>
        <fullName evidence="2">Uncharacterized protein</fullName>
    </submittedName>
</protein>
<keyword evidence="3" id="KW-1185">Reference proteome</keyword>
<sequence length="317" mass="35356">MQNHHIHPMETETCLRVLADRGIIAQVHFNRGIRYVDPRIYQDHGVVLNRPYVSEVLVDVLKHLTRNAGDNKDSSFTASDIEQCLQSAFGNARVSELRDVELLKSLLIEGRHGKLCLLPNGRYLLDEDNHHKGIVERTIDPYDFPILSALLDEPVSPIKYTSATQDSKSTTPTLVPDERQEISSNDSLTSQNVRASMVSEVSHSDSSSSHGSLVVVDMPEQSTNQKLDEPMDLEISLSFSSSTLSPFEDDDMLHGSNLSQNISLNIPSNNQINFPATSNDFQDEPPNPPSTVDAPEEPENISSYCKMTDSFDKNMDF</sequence>
<organism evidence="2 3">
    <name type="scientific">Hymenolepis diminuta</name>
    <name type="common">Rat tapeworm</name>
    <dbReference type="NCBI Taxonomy" id="6216"/>
    <lineage>
        <taxon>Eukaryota</taxon>
        <taxon>Metazoa</taxon>
        <taxon>Spiralia</taxon>
        <taxon>Lophotrochozoa</taxon>
        <taxon>Platyhelminthes</taxon>
        <taxon>Cestoda</taxon>
        <taxon>Eucestoda</taxon>
        <taxon>Cyclophyllidea</taxon>
        <taxon>Hymenolepididae</taxon>
        <taxon>Hymenolepis</taxon>
    </lineage>
</organism>
<gene>
    <name evidence="2" type="ORF">WMSIL1_LOCUS2618</name>
</gene>
<feature type="compositionally biased region" description="Low complexity" evidence="1">
    <location>
        <begin position="196"/>
        <end position="213"/>
    </location>
</feature>
<dbReference type="Proteomes" id="UP000321570">
    <property type="component" value="Unassembled WGS sequence"/>
</dbReference>
<dbReference type="EMBL" id="CABIJS010000077">
    <property type="protein sequence ID" value="VUZ41915.1"/>
    <property type="molecule type" value="Genomic_DNA"/>
</dbReference>
<feature type="region of interest" description="Disordered" evidence="1">
    <location>
        <begin position="277"/>
        <end position="299"/>
    </location>
</feature>
<evidence type="ECO:0000256" key="1">
    <source>
        <dbReference type="SAM" id="MobiDB-lite"/>
    </source>
</evidence>
<evidence type="ECO:0000313" key="3">
    <source>
        <dbReference type="Proteomes" id="UP000321570"/>
    </source>
</evidence>
<reference evidence="2 3" key="1">
    <citation type="submission" date="2019-07" db="EMBL/GenBank/DDBJ databases">
        <authorList>
            <person name="Jastrzebski P J."/>
            <person name="Paukszto L."/>
            <person name="Jastrzebski P J."/>
        </authorList>
    </citation>
    <scope>NUCLEOTIDE SEQUENCE [LARGE SCALE GENOMIC DNA]</scope>
    <source>
        <strain evidence="2 3">WMS-il1</strain>
    </source>
</reference>
<feature type="region of interest" description="Disordered" evidence="1">
    <location>
        <begin position="161"/>
        <end position="213"/>
    </location>
</feature>
<proteinExistence type="predicted"/>
<dbReference type="AlphaFoldDB" id="A0A564Y3N2"/>
<evidence type="ECO:0000313" key="2">
    <source>
        <dbReference type="EMBL" id="VUZ41915.1"/>
    </source>
</evidence>
<feature type="compositionally biased region" description="Polar residues" evidence="1">
    <location>
        <begin position="161"/>
        <end position="173"/>
    </location>
</feature>
<feature type="compositionally biased region" description="Polar residues" evidence="1">
    <location>
        <begin position="182"/>
        <end position="194"/>
    </location>
</feature>
<accession>A0A564Y3N2</accession>
<name>A0A564Y3N2_HYMDI</name>